<dbReference type="InterPro" id="IPR000653">
    <property type="entry name" value="DegT/StrS_aminotransferase"/>
</dbReference>
<protein>
    <submittedName>
        <fullName evidence="1">Putative pyridoxal phosphate-dependent enzyme</fullName>
    </submittedName>
</protein>
<dbReference type="RefSeq" id="XP_025551735.1">
    <property type="nucleotide sequence ID" value="XM_025699916.1"/>
</dbReference>
<evidence type="ECO:0000313" key="1">
    <source>
        <dbReference type="EMBL" id="RAL12581.1"/>
    </source>
</evidence>
<dbReference type="SUPFAM" id="SSF53383">
    <property type="entry name" value="PLP-dependent transferases"/>
    <property type="match status" value="1"/>
</dbReference>
<dbReference type="OrthoDB" id="416253at2759"/>
<dbReference type="STRING" id="1450537.A0A395HXE0"/>
<dbReference type="VEuPathDB" id="FungiDB:BO97DRAFT_470121"/>
<evidence type="ECO:0000313" key="2">
    <source>
        <dbReference type="Proteomes" id="UP000248961"/>
    </source>
</evidence>
<dbReference type="EMBL" id="KZ824282">
    <property type="protein sequence ID" value="RAL12581.1"/>
    <property type="molecule type" value="Genomic_DNA"/>
</dbReference>
<dbReference type="GO" id="GO:0019180">
    <property type="term" value="F:dTDP-4-amino-4,6-dideoxygalactose transaminase activity"/>
    <property type="evidence" value="ECO:0007669"/>
    <property type="project" value="TreeGrafter"/>
</dbReference>
<dbReference type="Proteomes" id="UP000248961">
    <property type="component" value="Unassembled WGS sequence"/>
</dbReference>
<dbReference type="PANTHER" id="PTHR30244:SF34">
    <property type="entry name" value="DTDP-4-AMINO-4,6-DIDEOXYGALACTOSE TRANSAMINASE"/>
    <property type="match status" value="1"/>
</dbReference>
<keyword evidence="2" id="KW-1185">Reference proteome</keyword>
<dbReference type="CDD" id="cd00616">
    <property type="entry name" value="AHBA_syn"/>
    <property type="match status" value="1"/>
</dbReference>
<organism evidence="1 2">
    <name type="scientific">Aspergillus homomorphus (strain CBS 101889)</name>
    <dbReference type="NCBI Taxonomy" id="1450537"/>
    <lineage>
        <taxon>Eukaryota</taxon>
        <taxon>Fungi</taxon>
        <taxon>Dikarya</taxon>
        <taxon>Ascomycota</taxon>
        <taxon>Pezizomycotina</taxon>
        <taxon>Eurotiomycetes</taxon>
        <taxon>Eurotiomycetidae</taxon>
        <taxon>Eurotiales</taxon>
        <taxon>Aspergillaceae</taxon>
        <taxon>Aspergillus</taxon>
        <taxon>Aspergillus subgen. Circumdati</taxon>
    </lineage>
</organism>
<dbReference type="GeneID" id="37204205"/>
<reference evidence="1 2" key="1">
    <citation type="submission" date="2018-02" db="EMBL/GenBank/DDBJ databases">
        <title>The genomes of Aspergillus section Nigri reveals drivers in fungal speciation.</title>
        <authorList>
            <consortium name="DOE Joint Genome Institute"/>
            <person name="Vesth T.C."/>
            <person name="Nybo J."/>
            <person name="Theobald S."/>
            <person name="Brandl J."/>
            <person name="Frisvad J.C."/>
            <person name="Nielsen K.F."/>
            <person name="Lyhne E.K."/>
            <person name="Kogle M.E."/>
            <person name="Kuo A."/>
            <person name="Riley R."/>
            <person name="Clum A."/>
            <person name="Nolan M."/>
            <person name="Lipzen A."/>
            <person name="Salamov A."/>
            <person name="Henrissat B."/>
            <person name="Wiebenga A."/>
            <person name="De vries R.P."/>
            <person name="Grigoriev I.V."/>
            <person name="Mortensen U.H."/>
            <person name="Andersen M.R."/>
            <person name="Baker S.E."/>
        </authorList>
    </citation>
    <scope>NUCLEOTIDE SEQUENCE [LARGE SCALE GENOMIC DNA]</scope>
    <source>
        <strain evidence="1 2">CBS 101889</strain>
    </source>
</reference>
<dbReference type="Gene3D" id="3.40.640.10">
    <property type="entry name" value="Type I PLP-dependent aspartate aminotransferase-like (Major domain)"/>
    <property type="match status" value="1"/>
</dbReference>
<sequence>MTPRIPTTKPTILGTEIPLLQEALNLANLNGKGKYTRLCEQWLEKSMPAGGKGKAILVSPCTSALELAAILANIQPGDEIIVQSYTYVSTVNSVLRGAVPVFVDLDDKTLNIDLRLIEDDITAKTRVIVPVHYRGHGLLVVEDAAMACTSLYKDRMLGTIGHIGYISFQEKKNFTAGGQGGAILVNDSSLIERARILYEHGTNRGQVERHDWLDLGINATLSELQAAFLHVQLQAVDTINTPRLHRWHKYHSALTPLAEMGHLILPTIPSCTTQNANIFWIQVREAERRKDMIQFLDAKGIETHPLFMPLHSGMDRVTTLAAAQILLLPLFVGMTDHEQQRVVEGVSAFFGTEGLSNVV</sequence>
<dbReference type="PIRSF" id="PIRSF000390">
    <property type="entry name" value="PLP_StrS"/>
    <property type="match status" value="1"/>
</dbReference>
<name>A0A395HXE0_ASPHC</name>
<dbReference type="InterPro" id="IPR015424">
    <property type="entry name" value="PyrdxlP-dep_Trfase"/>
</dbReference>
<proteinExistence type="predicted"/>
<accession>A0A395HXE0</accession>
<dbReference type="AlphaFoldDB" id="A0A395HXE0"/>
<dbReference type="GO" id="GO:0000271">
    <property type="term" value="P:polysaccharide biosynthetic process"/>
    <property type="evidence" value="ECO:0007669"/>
    <property type="project" value="TreeGrafter"/>
</dbReference>
<dbReference type="PANTHER" id="PTHR30244">
    <property type="entry name" value="TRANSAMINASE"/>
    <property type="match status" value="1"/>
</dbReference>
<dbReference type="GO" id="GO:0030170">
    <property type="term" value="F:pyridoxal phosphate binding"/>
    <property type="evidence" value="ECO:0007669"/>
    <property type="project" value="TreeGrafter"/>
</dbReference>
<gene>
    <name evidence="1" type="ORF">BO97DRAFT_470121</name>
</gene>
<dbReference type="Pfam" id="PF01041">
    <property type="entry name" value="DegT_DnrJ_EryC1"/>
    <property type="match status" value="1"/>
</dbReference>
<dbReference type="InterPro" id="IPR015421">
    <property type="entry name" value="PyrdxlP-dep_Trfase_major"/>
</dbReference>